<organism evidence="3 4">
    <name type="scientific">Massilimicrobiota timonensis</name>
    <dbReference type="NCBI Taxonomy" id="1776392"/>
    <lineage>
        <taxon>Bacteria</taxon>
        <taxon>Bacillati</taxon>
        <taxon>Bacillota</taxon>
        <taxon>Erysipelotrichia</taxon>
        <taxon>Erysipelotrichales</taxon>
        <taxon>Erysipelotrichaceae</taxon>
        <taxon>Massilimicrobiota</taxon>
    </lineage>
</organism>
<evidence type="ECO:0000256" key="1">
    <source>
        <dbReference type="ARBA" id="ARBA00022679"/>
    </source>
</evidence>
<accession>A0ABT7UJ09</accession>
<dbReference type="InterPro" id="IPR000182">
    <property type="entry name" value="GNAT_dom"/>
</dbReference>
<reference evidence="4" key="1">
    <citation type="submission" date="2023-06" db="EMBL/GenBank/DDBJ databases">
        <title>Identification and characterization of horizontal gene transfer across gut microbiota members of farm animals based on homology search.</title>
        <authorList>
            <person name="Zeman M."/>
            <person name="Kubasova T."/>
            <person name="Jahodarova E."/>
            <person name="Nykrynova M."/>
            <person name="Rychlik I."/>
        </authorList>
    </citation>
    <scope>NUCLEOTIDE SEQUENCE [LARGE SCALE GENOMIC DNA]</scope>
    <source>
        <strain evidence="4">ET341</strain>
    </source>
</reference>
<dbReference type="PANTHER" id="PTHR13947:SF37">
    <property type="entry name" value="LD18367P"/>
    <property type="match status" value="1"/>
</dbReference>
<dbReference type="Gene3D" id="3.40.630.30">
    <property type="match status" value="1"/>
</dbReference>
<dbReference type="PROSITE" id="PS51186">
    <property type="entry name" value="GNAT"/>
    <property type="match status" value="1"/>
</dbReference>
<name>A0ABT7UJ09_9FIRM</name>
<comment type="caution">
    <text evidence="3">The sequence shown here is derived from an EMBL/GenBank/DDBJ whole genome shotgun (WGS) entry which is preliminary data.</text>
</comment>
<gene>
    <name evidence="3" type="ORF">QUV98_07320</name>
</gene>
<dbReference type="Proteomes" id="UP001529275">
    <property type="component" value="Unassembled WGS sequence"/>
</dbReference>
<proteinExistence type="predicted"/>
<keyword evidence="1" id="KW-0808">Transferase</keyword>
<keyword evidence="4" id="KW-1185">Reference proteome</keyword>
<dbReference type="InterPro" id="IPR016181">
    <property type="entry name" value="Acyl_CoA_acyltransferase"/>
</dbReference>
<dbReference type="SUPFAM" id="SSF55729">
    <property type="entry name" value="Acyl-CoA N-acyltransferases (Nat)"/>
    <property type="match status" value="1"/>
</dbReference>
<dbReference type="Pfam" id="PF00583">
    <property type="entry name" value="Acetyltransf_1"/>
    <property type="match status" value="1"/>
</dbReference>
<dbReference type="InterPro" id="IPR050769">
    <property type="entry name" value="NAT_camello-type"/>
</dbReference>
<dbReference type="EMBL" id="JAUDCK010000023">
    <property type="protein sequence ID" value="MDM8196121.1"/>
    <property type="molecule type" value="Genomic_DNA"/>
</dbReference>
<feature type="domain" description="N-acetyltransferase" evidence="2">
    <location>
        <begin position="1"/>
        <end position="156"/>
    </location>
</feature>
<evidence type="ECO:0000313" key="4">
    <source>
        <dbReference type="Proteomes" id="UP001529275"/>
    </source>
</evidence>
<protein>
    <submittedName>
        <fullName evidence="3">GNAT family N-acetyltransferase</fullName>
    </submittedName>
</protein>
<evidence type="ECO:0000259" key="2">
    <source>
        <dbReference type="PROSITE" id="PS51186"/>
    </source>
</evidence>
<evidence type="ECO:0000313" key="3">
    <source>
        <dbReference type="EMBL" id="MDM8196121.1"/>
    </source>
</evidence>
<sequence length="156" mass="18028">MKIRLIEEKDNKEVEKLIRDCLIEFGGNKPGCAWEDKDLGQFYQVYQPAHKQYLVVVENDHVVGGCGIGPVEGKEGICELQKMYCYKTIRGTGIAQELLNLSLDFAKTYYQQCYLETFSNMIAANRFYLKNGFIPLEQPLIQGPHYACDRWYIKDL</sequence>
<dbReference type="RefSeq" id="WP_289527806.1">
    <property type="nucleotide sequence ID" value="NZ_JAUDCK010000023.1"/>
</dbReference>
<dbReference type="CDD" id="cd04301">
    <property type="entry name" value="NAT_SF"/>
    <property type="match status" value="1"/>
</dbReference>
<dbReference type="PANTHER" id="PTHR13947">
    <property type="entry name" value="GNAT FAMILY N-ACETYLTRANSFERASE"/>
    <property type="match status" value="1"/>
</dbReference>